<dbReference type="SUPFAM" id="SSF101386">
    <property type="entry name" value="all-alpha NTP pyrophosphatases"/>
    <property type="match status" value="1"/>
</dbReference>
<dbReference type="PANTHER" id="PTHR30522:SF0">
    <property type="entry name" value="NUCLEOSIDE TRIPHOSPHATE PYROPHOSPHOHYDROLASE"/>
    <property type="match status" value="1"/>
</dbReference>
<dbReference type="NCBIfam" id="NF008987">
    <property type="entry name" value="PRK12334.1-1"/>
    <property type="match status" value="1"/>
</dbReference>
<gene>
    <name evidence="2" type="primary">mazG</name>
    <name evidence="2" type="ORF">MHPYR_150094</name>
</gene>
<dbReference type="Gene3D" id="1.10.287.1080">
    <property type="entry name" value="MazG-like"/>
    <property type="match status" value="1"/>
</dbReference>
<dbReference type="EC" id="3.6.1.8" evidence="2"/>
<dbReference type="GO" id="GO:0046081">
    <property type="term" value="P:dUTP catabolic process"/>
    <property type="evidence" value="ECO:0007669"/>
    <property type="project" value="TreeGrafter"/>
</dbReference>
<evidence type="ECO:0000259" key="1">
    <source>
        <dbReference type="Pfam" id="PF03819"/>
    </source>
</evidence>
<dbReference type="InterPro" id="IPR004518">
    <property type="entry name" value="MazG-like_dom"/>
</dbReference>
<reference evidence="2" key="1">
    <citation type="submission" date="2016-03" db="EMBL/GenBank/DDBJ databases">
        <authorList>
            <person name="Ploux O."/>
        </authorList>
    </citation>
    <scope>NUCLEOTIDE SEQUENCE</scope>
    <source>
        <strain evidence="2">UC10</strain>
    </source>
</reference>
<accession>A0A1Y5P2Q9</accession>
<dbReference type="GO" id="GO:0006203">
    <property type="term" value="P:dGTP catabolic process"/>
    <property type="evidence" value="ECO:0007669"/>
    <property type="project" value="TreeGrafter"/>
</dbReference>
<dbReference type="EMBL" id="FLQS01000007">
    <property type="protein sequence ID" value="SBS73006.1"/>
    <property type="molecule type" value="Genomic_DNA"/>
</dbReference>
<dbReference type="InterPro" id="IPR048015">
    <property type="entry name" value="NTP-PPase_MazG-like_N"/>
</dbReference>
<organism evidence="2">
    <name type="scientific">uncultured Mycobacterium sp</name>
    <dbReference type="NCBI Taxonomy" id="171292"/>
    <lineage>
        <taxon>Bacteria</taxon>
        <taxon>Bacillati</taxon>
        <taxon>Actinomycetota</taxon>
        <taxon>Actinomycetes</taxon>
        <taxon>Mycobacteriales</taxon>
        <taxon>Mycobacteriaceae</taxon>
        <taxon>Mycobacterium</taxon>
        <taxon>environmental samples</taxon>
    </lineage>
</organism>
<dbReference type="InterPro" id="IPR011551">
    <property type="entry name" value="NTP_PyrPHydrolase_MazG"/>
</dbReference>
<sequence>MTVILVDPRRPSLVPVEAVELLSGDVQYTEEMPVKVPWSLPSARAMFTGGPESPAPVLLSSDRQHPAVRARLAAGERLIAVPDPQPGERLVDAVAIMDKLRTTGPWESEQTHDSLRRYLLEETYELFDAVRGGNLNELRDELGDVLLQVLFHARIAEEATRHAFTIDDVADALVRKLGNRVPAVLAGESISLEDQLAQWEERKAAEKVGDGSRLSCVDDVPTGQPALALAQKVIARVLVAGLPARFIPASIVTVTVAAEKDAENELRTEVLEFMDTVRAVERAIAANRRDADVPSQLDVAAPLGAVSADEWRRHWPAPVGEPLDEPLVPEVVSGDDDLLDEVETVLIDSGDEEFEVPELAVEDVDLAEPDDLDDLDTAVADQPSSVEPQ</sequence>
<dbReference type="GO" id="GO:0046061">
    <property type="term" value="P:dATP catabolic process"/>
    <property type="evidence" value="ECO:0007669"/>
    <property type="project" value="TreeGrafter"/>
</dbReference>
<dbReference type="AlphaFoldDB" id="A0A1Y5P2Q9"/>
<feature type="domain" description="NTP pyrophosphohydrolase MazG-like" evidence="1">
    <location>
        <begin position="110"/>
        <end position="184"/>
    </location>
</feature>
<dbReference type="GO" id="GO:0046076">
    <property type="term" value="P:dTTP catabolic process"/>
    <property type="evidence" value="ECO:0007669"/>
    <property type="project" value="TreeGrafter"/>
</dbReference>
<keyword evidence="2" id="KW-0378">Hydrolase</keyword>
<dbReference type="GO" id="GO:0047693">
    <property type="term" value="F:ATP diphosphatase activity"/>
    <property type="evidence" value="ECO:0007669"/>
    <property type="project" value="UniProtKB-EC"/>
</dbReference>
<proteinExistence type="predicted"/>
<dbReference type="Pfam" id="PF03819">
    <property type="entry name" value="MazG"/>
    <property type="match status" value="1"/>
</dbReference>
<dbReference type="GO" id="GO:0046052">
    <property type="term" value="P:UTP catabolic process"/>
    <property type="evidence" value="ECO:0007669"/>
    <property type="project" value="TreeGrafter"/>
</dbReference>
<protein>
    <submittedName>
        <fullName evidence="2">Nucleoside triphosphate pyrophosphohydrolase</fullName>
        <ecNumber evidence="2">3.6.1.8</ecNumber>
    </submittedName>
</protein>
<dbReference type="GO" id="GO:0046047">
    <property type="term" value="P:TTP catabolic process"/>
    <property type="evidence" value="ECO:0007669"/>
    <property type="project" value="TreeGrafter"/>
</dbReference>
<name>A0A1Y5P2Q9_9MYCO</name>
<dbReference type="CDD" id="cd11528">
    <property type="entry name" value="NTP-PPase_MazG_Nterm"/>
    <property type="match status" value="1"/>
</dbReference>
<evidence type="ECO:0000313" key="2">
    <source>
        <dbReference type="EMBL" id="SBS73006.1"/>
    </source>
</evidence>
<dbReference type="PANTHER" id="PTHR30522">
    <property type="entry name" value="NUCLEOSIDE TRIPHOSPHATE PYROPHOSPHOHYDROLASE"/>
    <property type="match status" value="1"/>
</dbReference>